<dbReference type="GO" id="GO:0016887">
    <property type="term" value="F:ATP hydrolysis activity"/>
    <property type="evidence" value="ECO:0007669"/>
    <property type="project" value="InterPro"/>
</dbReference>
<dbReference type="Proteomes" id="UP001230496">
    <property type="component" value="Chromosome"/>
</dbReference>
<dbReference type="PANTHER" id="PTHR43394:SF1">
    <property type="entry name" value="ATP-BINDING CASSETTE SUB-FAMILY B MEMBER 10, MITOCHONDRIAL"/>
    <property type="match status" value="1"/>
</dbReference>
<evidence type="ECO:0000313" key="11">
    <source>
        <dbReference type="EMBL" id="WMN12167.1"/>
    </source>
</evidence>
<dbReference type="AlphaFoldDB" id="A0AA51R9F3"/>
<dbReference type="GO" id="GO:0015421">
    <property type="term" value="F:ABC-type oligopeptide transporter activity"/>
    <property type="evidence" value="ECO:0007669"/>
    <property type="project" value="TreeGrafter"/>
</dbReference>
<dbReference type="Pfam" id="PF00005">
    <property type="entry name" value="ABC_tran"/>
    <property type="match status" value="1"/>
</dbReference>
<dbReference type="InterPro" id="IPR039421">
    <property type="entry name" value="Type_1_exporter"/>
</dbReference>
<feature type="domain" description="ABC transporter" evidence="9">
    <location>
        <begin position="350"/>
        <end position="584"/>
    </location>
</feature>
<keyword evidence="12" id="KW-1185">Reference proteome</keyword>
<dbReference type="GO" id="GO:0005886">
    <property type="term" value="C:plasma membrane"/>
    <property type="evidence" value="ECO:0007669"/>
    <property type="project" value="UniProtKB-SubCell"/>
</dbReference>
<dbReference type="SMART" id="SM00382">
    <property type="entry name" value="AAA"/>
    <property type="match status" value="1"/>
</dbReference>
<keyword evidence="7 8" id="KW-0472">Membrane</keyword>
<evidence type="ECO:0000256" key="3">
    <source>
        <dbReference type="ARBA" id="ARBA00022692"/>
    </source>
</evidence>
<dbReference type="InterPro" id="IPR036640">
    <property type="entry name" value="ABC1_TM_sf"/>
</dbReference>
<dbReference type="PROSITE" id="PS50929">
    <property type="entry name" value="ABC_TM1F"/>
    <property type="match status" value="1"/>
</dbReference>
<evidence type="ECO:0000256" key="6">
    <source>
        <dbReference type="ARBA" id="ARBA00022989"/>
    </source>
</evidence>
<evidence type="ECO:0000256" key="5">
    <source>
        <dbReference type="ARBA" id="ARBA00022840"/>
    </source>
</evidence>
<organism evidence="11 12">
    <name type="scientific">Marivirga salinarum</name>
    <dbReference type="NCBI Taxonomy" id="3059078"/>
    <lineage>
        <taxon>Bacteria</taxon>
        <taxon>Pseudomonadati</taxon>
        <taxon>Bacteroidota</taxon>
        <taxon>Cytophagia</taxon>
        <taxon>Cytophagales</taxon>
        <taxon>Marivirgaceae</taxon>
        <taxon>Marivirga</taxon>
    </lineage>
</organism>
<feature type="transmembrane region" description="Helical" evidence="8">
    <location>
        <begin position="171"/>
        <end position="189"/>
    </location>
</feature>
<name>A0AA51R9F3_9BACT</name>
<feature type="transmembrane region" description="Helical" evidence="8">
    <location>
        <begin position="249"/>
        <end position="273"/>
    </location>
</feature>
<evidence type="ECO:0000256" key="1">
    <source>
        <dbReference type="ARBA" id="ARBA00004651"/>
    </source>
</evidence>
<dbReference type="SUPFAM" id="SSF90123">
    <property type="entry name" value="ABC transporter transmembrane region"/>
    <property type="match status" value="1"/>
</dbReference>
<dbReference type="InterPro" id="IPR027417">
    <property type="entry name" value="P-loop_NTPase"/>
</dbReference>
<dbReference type="PANTHER" id="PTHR43394">
    <property type="entry name" value="ATP-DEPENDENT PERMEASE MDL1, MITOCHONDRIAL"/>
    <property type="match status" value="1"/>
</dbReference>
<protein>
    <submittedName>
        <fullName evidence="11">ABC transporter ATP-binding protein</fullName>
    </submittedName>
</protein>
<dbReference type="Gene3D" id="1.20.1560.10">
    <property type="entry name" value="ABC transporter type 1, transmembrane domain"/>
    <property type="match status" value="1"/>
</dbReference>
<sequence>MKKDNIKSGNIIDTNVLRRLYKFVKPYQGRFYFLVFLTVALAVLAPARPFVIQKAIDNPIANGDFQGLINMTLILVGLLIMQAIVQYGHTYLSGWLGQFIIRDIRIKLYRHLLSLRLKFFDKTPIGRLVTRNVSDVETLSDVFSQGLAAMIGDILQILFILGMMFAMSWKLTLVSLATLPLLFLSTYIFKEKVKVAFNEVRNAVSNLNSFVQEHVTGMSIVQIFTAEKREYEEFKKINNEHKKANIRSVLYYSIYFPVAEVIQATGIGLLVWYGAKGVVNEVETGITLGMLIAFILYIQMFFRPIRLIADRFNTLQMGIVSSSRILNLLDSKENIPNNGDYAPEKVKGDISFKNVEFAYNEEDVVLKNISFEVKEGQSVALVGATGAGKSSVINLLSRFYDIQKGEITLDGRDLKEYDLYALRKNIGVVLQDVFLFSDTILYNITLGNPNISLQEVKDAAELVGARKFIERLPGGYDYNVMERGATLSVGQRQLISFVRAMVYNPKIIVLDEATSSVDTETEEMIQNAIEKMMKGRTSIVIAHRLSTIQEADKIIVLDKGEIKETGTHQELLDKGGFYHQLHNMQYKEMAS</sequence>
<dbReference type="InterPro" id="IPR011527">
    <property type="entry name" value="ABC1_TM_dom"/>
</dbReference>
<feature type="domain" description="ABC transmembrane type-1" evidence="10">
    <location>
        <begin position="33"/>
        <end position="317"/>
    </location>
</feature>
<keyword evidence="6 8" id="KW-1133">Transmembrane helix</keyword>
<dbReference type="EMBL" id="CP129971">
    <property type="protein sequence ID" value="WMN12167.1"/>
    <property type="molecule type" value="Genomic_DNA"/>
</dbReference>
<dbReference type="CDD" id="cd18544">
    <property type="entry name" value="ABC_6TM_TmrA_like"/>
    <property type="match status" value="1"/>
</dbReference>
<feature type="transmembrane region" description="Helical" evidence="8">
    <location>
        <begin position="67"/>
        <end position="85"/>
    </location>
</feature>
<evidence type="ECO:0000259" key="9">
    <source>
        <dbReference type="PROSITE" id="PS50893"/>
    </source>
</evidence>
<dbReference type="PROSITE" id="PS50893">
    <property type="entry name" value="ABC_TRANSPORTER_2"/>
    <property type="match status" value="1"/>
</dbReference>
<keyword evidence="5 11" id="KW-0067">ATP-binding</keyword>
<keyword evidence="2" id="KW-0813">Transport</keyword>
<dbReference type="SUPFAM" id="SSF52540">
    <property type="entry name" value="P-loop containing nucleoside triphosphate hydrolases"/>
    <property type="match status" value="1"/>
</dbReference>
<proteinExistence type="predicted"/>
<keyword evidence="3 8" id="KW-0812">Transmembrane</keyword>
<evidence type="ECO:0000256" key="8">
    <source>
        <dbReference type="SAM" id="Phobius"/>
    </source>
</evidence>
<gene>
    <name evidence="11" type="ORF">QYS49_32670</name>
</gene>
<evidence type="ECO:0000256" key="7">
    <source>
        <dbReference type="ARBA" id="ARBA00023136"/>
    </source>
</evidence>
<dbReference type="InterPro" id="IPR003593">
    <property type="entry name" value="AAA+_ATPase"/>
</dbReference>
<dbReference type="GO" id="GO:0005524">
    <property type="term" value="F:ATP binding"/>
    <property type="evidence" value="ECO:0007669"/>
    <property type="project" value="UniProtKB-KW"/>
</dbReference>
<dbReference type="InterPro" id="IPR017871">
    <property type="entry name" value="ABC_transporter-like_CS"/>
</dbReference>
<keyword evidence="4" id="KW-0547">Nucleotide-binding</keyword>
<evidence type="ECO:0000313" key="12">
    <source>
        <dbReference type="Proteomes" id="UP001230496"/>
    </source>
</evidence>
<dbReference type="Gene3D" id="3.40.50.300">
    <property type="entry name" value="P-loop containing nucleotide triphosphate hydrolases"/>
    <property type="match status" value="1"/>
</dbReference>
<comment type="subcellular location">
    <subcellularLocation>
        <location evidence="1">Cell membrane</location>
        <topology evidence="1">Multi-pass membrane protein</topology>
    </subcellularLocation>
</comment>
<dbReference type="RefSeq" id="WP_308350057.1">
    <property type="nucleotide sequence ID" value="NZ_CP129971.1"/>
</dbReference>
<reference evidence="11 12" key="1">
    <citation type="submission" date="2023-08" db="EMBL/GenBank/DDBJ databases">
        <title>Comparative genomics and taxonomic characterization of three novel marine species of genus Marivirga.</title>
        <authorList>
            <person name="Muhammad N."/>
            <person name="Kim S.-G."/>
        </authorList>
    </citation>
    <scope>NUCLEOTIDE SEQUENCE [LARGE SCALE GENOMIC DNA]</scope>
    <source>
        <strain evidence="11 12">BDSF4-3</strain>
    </source>
</reference>
<feature type="transmembrane region" description="Helical" evidence="8">
    <location>
        <begin position="285"/>
        <end position="302"/>
    </location>
</feature>
<evidence type="ECO:0000256" key="4">
    <source>
        <dbReference type="ARBA" id="ARBA00022741"/>
    </source>
</evidence>
<dbReference type="Pfam" id="PF00664">
    <property type="entry name" value="ABC_membrane"/>
    <property type="match status" value="1"/>
</dbReference>
<evidence type="ECO:0000259" key="10">
    <source>
        <dbReference type="PROSITE" id="PS50929"/>
    </source>
</evidence>
<dbReference type="InterPro" id="IPR003439">
    <property type="entry name" value="ABC_transporter-like_ATP-bd"/>
</dbReference>
<dbReference type="FunFam" id="3.40.50.300:FF:000287">
    <property type="entry name" value="Multidrug ABC transporter ATP-binding protein"/>
    <property type="match status" value="1"/>
</dbReference>
<accession>A0AA51R9F3</accession>
<feature type="transmembrane region" description="Helical" evidence="8">
    <location>
        <begin position="147"/>
        <end position="165"/>
    </location>
</feature>
<dbReference type="CDD" id="cd03254">
    <property type="entry name" value="ABCC_Glucan_exporter_like"/>
    <property type="match status" value="1"/>
</dbReference>
<dbReference type="PROSITE" id="PS00211">
    <property type="entry name" value="ABC_TRANSPORTER_1"/>
    <property type="match status" value="1"/>
</dbReference>
<dbReference type="KEGG" id="msaa:QYS49_32670"/>
<evidence type="ECO:0000256" key="2">
    <source>
        <dbReference type="ARBA" id="ARBA00022448"/>
    </source>
</evidence>
<feature type="transmembrane region" description="Helical" evidence="8">
    <location>
        <begin position="29"/>
        <end position="47"/>
    </location>
</feature>